<evidence type="ECO:0000313" key="2">
    <source>
        <dbReference type="EMBL" id="OXA45051.1"/>
    </source>
</evidence>
<dbReference type="OrthoDB" id="9991011at2759"/>
<reference evidence="2 3" key="1">
    <citation type="submission" date="2015-12" db="EMBL/GenBank/DDBJ databases">
        <title>The genome of Folsomia candida.</title>
        <authorList>
            <person name="Faddeeva A."/>
            <person name="Derks M.F."/>
            <person name="Anvar Y."/>
            <person name="Smit S."/>
            <person name="Van Straalen N."/>
            <person name="Roelofs D."/>
        </authorList>
    </citation>
    <scope>NUCLEOTIDE SEQUENCE [LARGE SCALE GENOMIC DNA]</scope>
    <source>
        <strain evidence="2 3">VU population</strain>
        <tissue evidence="2">Whole body</tissue>
    </source>
</reference>
<dbReference type="EMBL" id="LNIX01000018">
    <property type="protein sequence ID" value="OXA45051.1"/>
    <property type="molecule type" value="Genomic_DNA"/>
</dbReference>
<comment type="caution">
    <text evidence="2">The sequence shown here is derived from an EMBL/GenBank/DDBJ whole genome shotgun (WGS) entry which is preliminary data.</text>
</comment>
<dbReference type="AlphaFoldDB" id="A0A226DKC0"/>
<evidence type="ECO:0000259" key="1">
    <source>
        <dbReference type="Pfam" id="PF20255"/>
    </source>
</evidence>
<sequence>MVPEVTTHLSEADLHQIVDHVFLPRKLPGQESPSLIQDEANILNLLSSVLNSSDYANYIPIDTRKLFETWSENQRVQNPENISNSLRKLKNGLPILQGSKTRMFGYYIRAQNAGILICTDASNKTILSTFPASLKSDVIMSTCHGEVVTAYPEQSIIIPNSDILSSLALARQIITLTNETLPYAMGTSKKAGTEIVEVREVCDTKYVSGWLTALLSDANSSITSNKEFPRICKKVRDTVSWNNSFIPWRRSGMWMNAKVILQLSLVKNASSREQGTFLYKTIIAEFMRQICELTNNLGFDADIGIHMMKKLARRVKKIQVLNTQIPTFTTKILQETSMTCKQFKLQLLKLKIVNTLKVILEEIKIDKDDTIHKTLPKIPVVPVSTGLLNFHEPLTFPPRVDLTSVHIPRIKPILGASEENRGFYLYDVESWIFNHIDRYAIHSKFVLELRTLALDYSSLAPEHYKTNPVGASRMILAFLKIVQVLHQIAVKNFSMLMEHRSGIDTKIFEQLLLPLKNDMEIAYSLECYFN</sequence>
<keyword evidence="3" id="KW-1185">Reference proteome</keyword>
<dbReference type="InterPro" id="IPR046541">
    <property type="entry name" value="DUF6606"/>
</dbReference>
<evidence type="ECO:0000313" key="3">
    <source>
        <dbReference type="Proteomes" id="UP000198287"/>
    </source>
</evidence>
<protein>
    <recommendedName>
        <fullName evidence="1">DUF6606 domain-containing protein</fullName>
    </recommendedName>
</protein>
<dbReference type="STRING" id="158441.A0A226DKC0"/>
<dbReference type="Proteomes" id="UP000198287">
    <property type="component" value="Unassembled WGS sequence"/>
</dbReference>
<feature type="domain" description="DUF6606" evidence="1">
    <location>
        <begin position="17"/>
        <end position="292"/>
    </location>
</feature>
<organism evidence="2 3">
    <name type="scientific">Folsomia candida</name>
    <name type="common">Springtail</name>
    <dbReference type="NCBI Taxonomy" id="158441"/>
    <lineage>
        <taxon>Eukaryota</taxon>
        <taxon>Metazoa</taxon>
        <taxon>Ecdysozoa</taxon>
        <taxon>Arthropoda</taxon>
        <taxon>Hexapoda</taxon>
        <taxon>Collembola</taxon>
        <taxon>Entomobryomorpha</taxon>
        <taxon>Isotomoidea</taxon>
        <taxon>Isotomidae</taxon>
        <taxon>Proisotominae</taxon>
        <taxon>Folsomia</taxon>
    </lineage>
</organism>
<name>A0A226DKC0_FOLCA</name>
<dbReference type="Pfam" id="PF20255">
    <property type="entry name" value="DUF6606"/>
    <property type="match status" value="1"/>
</dbReference>
<proteinExistence type="predicted"/>
<gene>
    <name evidence="2" type="ORF">Fcan01_20244</name>
</gene>
<accession>A0A226DKC0</accession>